<dbReference type="EMBL" id="AVOT02028778">
    <property type="protein sequence ID" value="MBW0521380.1"/>
    <property type="molecule type" value="Genomic_DNA"/>
</dbReference>
<evidence type="ECO:0000313" key="2">
    <source>
        <dbReference type="Proteomes" id="UP000765509"/>
    </source>
</evidence>
<name>A0A9Q3I065_9BASI</name>
<sequence length="537" mass="61746">MRNQVLEKINNTNQLAIHLEKSDSERQKLKNGIISNLDQIHKNYEPHLPRHSTTLPEAKHSVKASLTPFLVENPICAKDIPKLKEWPTLSGEGEYNHIEFIRIIDMLQDNFHMPDEIRVGTLHSLFTRTAKKWYYKMRHDNGKHDWPWWKSKIITKWASNSWRFKMENTFESSIFNTEKDKPPTWFVKQKDRLSALHPNISDSMINMKILKQCGGKLEHAIKCRCVEPCSTEDYLNDMEYIITSTRIGKTLSRVPMESKIFCKNSREDKRPERPVLKCHKCGSTSHLANTCTKKTKINEVQVIEEAQYTEEKEESDLDYAISEDTPVEDYPIENITDFFKVTKAHTHFPQYSEDCHDLINIQDSIMSKTKLARGKGYTAAASCIKSILINDIEARANLDIGAFCTCVGKLYLAAIPPGWKNHLLPIEAVQFSSSSNNMYPLGILDTNLVFPHPAGSVRMKTQIVVMENCKSQHIILGNDYLNIYGIDINNHKDGYFTLGEKQRQKFAFNNIPKQISVISSVKDTHNEEFVANQLIEA</sequence>
<accession>A0A9Q3I065</accession>
<comment type="caution">
    <text evidence="1">The sequence shown here is derived from an EMBL/GenBank/DDBJ whole genome shotgun (WGS) entry which is preliminary data.</text>
</comment>
<evidence type="ECO:0008006" key="3">
    <source>
        <dbReference type="Google" id="ProtNLM"/>
    </source>
</evidence>
<dbReference type="Proteomes" id="UP000765509">
    <property type="component" value="Unassembled WGS sequence"/>
</dbReference>
<organism evidence="1 2">
    <name type="scientific">Austropuccinia psidii MF-1</name>
    <dbReference type="NCBI Taxonomy" id="1389203"/>
    <lineage>
        <taxon>Eukaryota</taxon>
        <taxon>Fungi</taxon>
        <taxon>Dikarya</taxon>
        <taxon>Basidiomycota</taxon>
        <taxon>Pucciniomycotina</taxon>
        <taxon>Pucciniomycetes</taxon>
        <taxon>Pucciniales</taxon>
        <taxon>Sphaerophragmiaceae</taxon>
        <taxon>Austropuccinia</taxon>
    </lineage>
</organism>
<dbReference type="AlphaFoldDB" id="A0A9Q3I065"/>
<protein>
    <recommendedName>
        <fullName evidence="3">CCHC-type domain-containing protein</fullName>
    </recommendedName>
</protein>
<gene>
    <name evidence="1" type="ORF">O181_061095</name>
</gene>
<keyword evidence="2" id="KW-1185">Reference proteome</keyword>
<reference evidence="1" key="1">
    <citation type="submission" date="2021-03" db="EMBL/GenBank/DDBJ databases">
        <title>Draft genome sequence of rust myrtle Austropuccinia psidii MF-1, a brazilian biotype.</title>
        <authorList>
            <person name="Quecine M.C."/>
            <person name="Pachon D.M.R."/>
            <person name="Bonatelli M.L."/>
            <person name="Correr F.H."/>
            <person name="Franceschini L.M."/>
            <person name="Leite T.F."/>
            <person name="Margarido G.R.A."/>
            <person name="Almeida C.A."/>
            <person name="Ferrarezi J.A."/>
            <person name="Labate C.A."/>
        </authorList>
    </citation>
    <scope>NUCLEOTIDE SEQUENCE</scope>
    <source>
        <strain evidence="1">MF-1</strain>
    </source>
</reference>
<evidence type="ECO:0000313" key="1">
    <source>
        <dbReference type="EMBL" id="MBW0521380.1"/>
    </source>
</evidence>
<proteinExistence type="predicted"/>